<protein>
    <recommendedName>
        <fullName evidence="2">Lipid IV(A) 3-deoxy-D-manno-octulosonic acid transferase</fullName>
    </recommendedName>
</protein>
<dbReference type="Gene3D" id="3.40.50.2000">
    <property type="entry name" value="Glycogen Phosphorylase B"/>
    <property type="match status" value="1"/>
</dbReference>
<dbReference type="GO" id="GO:0016740">
    <property type="term" value="F:transferase activity"/>
    <property type="evidence" value="ECO:0007669"/>
    <property type="project" value="InterPro"/>
</dbReference>
<proteinExistence type="predicted"/>
<organism evidence="1">
    <name type="scientific">hydrothermal vent metagenome</name>
    <dbReference type="NCBI Taxonomy" id="652676"/>
    <lineage>
        <taxon>unclassified sequences</taxon>
        <taxon>metagenomes</taxon>
        <taxon>ecological metagenomes</taxon>
    </lineage>
</organism>
<evidence type="ECO:0000313" key="1">
    <source>
        <dbReference type="EMBL" id="VAW20710.1"/>
    </source>
</evidence>
<evidence type="ECO:0008006" key="2">
    <source>
        <dbReference type="Google" id="ProtNLM"/>
    </source>
</evidence>
<dbReference type="GO" id="GO:0005886">
    <property type="term" value="C:plasma membrane"/>
    <property type="evidence" value="ECO:0007669"/>
    <property type="project" value="TreeGrafter"/>
</dbReference>
<accession>A0A3B0TVE9</accession>
<reference evidence="1" key="1">
    <citation type="submission" date="2018-06" db="EMBL/GenBank/DDBJ databases">
        <authorList>
            <person name="Zhirakovskaya E."/>
        </authorList>
    </citation>
    <scope>NUCLEOTIDE SEQUENCE</scope>
</reference>
<name>A0A3B0TVE9_9ZZZZ</name>
<dbReference type="PANTHER" id="PTHR42755:SF1">
    <property type="entry name" value="3-DEOXY-D-MANNO-OCTULOSONIC ACID TRANSFERASE, MITOCHONDRIAL-RELATED"/>
    <property type="match status" value="1"/>
</dbReference>
<dbReference type="EMBL" id="UOEQ01000297">
    <property type="protein sequence ID" value="VAW20710.1"/>
    <property type="molecule type" value="Genomic_DNA"/>
</dbReference>
<dbReference type="AlphaFoldDB" id="A0A3B0TVE9"/>
<dbReference type="PANTHER" id="PTHR42755">
    <property type="entry name" value="3-DEOXY-MANNO-OCTULOSONATE CYTIDYLYLTRANSFERASE"/>
    <property type="match status" value="1"/>
</dbReference>
<sequence>MTLASVVVGEDEKYIEAIGHIRARYQALGRAAPLFVYVPRAPERFLVAGEMLIQAGLQVQARSAVLDADFGLQFGLQVDLTETDILIGDSLGEMYFYLALADIVIVGGGFTPTGAHNVIEPLALKKPVFVGPYTWTIEFPALDAIAAGVLTQCESIDILGTEILQRLESETSMAQDQQAAQDFYNQHSGAVEKMITAIDEVLANPV</sequence>
<dbReference type="GO" id="GO:0009245">
    <property type="term" value="P:lipid A biosynthetic process"/>
    <property type="evidence" value="ECO:0007669"/>
    <property type="project" value="TreeGrafter"/>
</dbReference>
<dbReference type="InterPro" id="IPR039901">
    <property type="entry name" value="Kdotransferase"/>
</dbReference>
<gene>
    <name evidence="1" type="ORF">MNBD_ALPHA11-2020</name>
</gene>